<comment type="caution">
    <text evidence="1">The sequence shown here is derived from an EMBL/GenBank/DDBJ whole genome shotgun (WGS) entry which is preliminary data.</text>
</comment>
<evidence type="ECO:0000313" key="2">
    <source>
        <dbReference type="Proteomes" id="UP001291653"/>
    </source>
</evidence>
<keyword evidence="2" id="KW-1185">Reference proteome</keyword>
<protein>
    <submittedName>
        <fullName evidence="1">Uncharacterized protein</fullName>
    </submittedName>
</protein>
<dbReference type="Proteomes" id="UP001291653">
    <property type="component" value="Unassembled WGS sequence"/>
</dbReference>
<accession>A0ABQ5PBZ1</accession>
<sequence length="156" mass="17398">MKLLSVNDRVDNGVRFLDVHGPDGWRGQIDVSNLDIESGATCVVGQLFSDWELGHAELELRECSDDAVFLGFLPAKEDDGEALTASWRSVLLGTRPLGTPPRVRSESDVLPWQCGWQSAYGMPWDEYCSAPRGEGDEYCPEHERNFAESYPHLARA</sequence>
<proteinExistence type="predicted"/>
<dbReference type="EMBL" id="BSBI01000028">
    <property type="protein sequence ID" value="GLF99921.1"/>
    <property type="molecule type" value="Genomic_DNA"/>
</dbReference>
<reference evidence="1 2" key="1">
    <citation type="submission" date="2022-10" db="EMBL/GenBank/DDBJ databases">
        <title>Draft genome sequence of Streptomyces sp. YSPA8.</title>
        <authorList>
            <person name="Moriuchi R."/>
            <person name="Dohra H."/>
            <person name="Yamamura H."/>
            <person name="Kodani S."/>
        </authorList>
    </citation>
    <scope>NUCLEOTIDE SEQUENCE [LARGE SCALE GENOMIC DNA]</scope>
    <source>
        <strain evidence="1 2">YSPA8</strain>
    </source>
</reference>
<evidence type="ECO:0000313" key="1">
    <source>
        <dbReference type="EMBL" id="GLF99921.1"/>
    </source>
</evidence>
<gene>
    <name evidence="1" type="ORF">SYYSPA8_36510</name>
</gene>
<dbReference type="RefSeq" id="WP_323451846.1">
    <property type="nucleotide sequence ID" value="NZ_BSBI01000028.1"/>
</dbReference>
<organism evidence="1 2">
    <name type="scientific">Streptomyces yaizuensis</name>
    <dbReference type="NCBI Taxonomy" id="2989713"/>
    <lineage>
        <taxon>Bacteria</taxon>
        <taxon>Bacillati</taxon>
        <taxon>Actinomycetota</taxon>
        <taxon>Actinomycetes</taxon>
        <taxon>Kitasatosporales</taxon>
        <taxon>Streptomycetaceae</taxon>
        <taxon>Streptomyces</taxon>
    </lineage>
</organism>
<name>A0ABQ5PBZ1_9ACTN</name>